<comment type="caution">
    <text evidence="5">The sequence shown here is derived from an EMBL/GenBank/DDBJ whole genome shotgun (WGS) entry which is preliminary data.</text>
</comment>
<dbReference type="Gene3D" id="1.10.720.60">
    <property type="match status" value="1"/>
</dbReference>
<dbReference type="SFLD" id="SFLDG01133">
    <property type="entry name" value="C1.5.4:_Enolase-phosphatase_Li"/>
    <property type="match status" value="1"/>
</dbReference>
<keyword evidence="6" id="KW-1185">Reference proteome</keyword>
<proteinExistence type="predicted"/>
<dbReference type="PANTHER" id="PTHR20371">
    <property type="entry name" value="ENOLASE-PHOSPHATASE E1"/>
    <property type="match status" value="1"/>
</dbReference>
<dbReference type="AlphaFoldDB" id="A0A1Y2HL90"/>
<dbReference type="InterPro" id="IPR023214">
    <property type="entry name" value="HAD_sf"/>
</dbReference>
<dbReference type="NCBIfam" id="TIGR01691">
    <property type="entry name" value="enolase-ppase"/>
    <property type="match status" value="1"/>
</dbReference>
<keyword evidence="3" id="KW-0486">Methionine biosynthesis</keyword>
<dbReference type="STRING" id="765915.A0A1Y2HL90"/>
<keyword evidence="1" id="KW-0028">Amino-acid biosynthesis</keyword>
<dbReference type="GO" id="GO:0019509">
    <property type="term" value="P:L-methionine salvage from methylthioadenosine"/>
    <property type="evidence" value="ECO:0007669"/>
    <property type="project" value="InterPro"/>
</dbReference>
<protein>
    <submittedName>
        <fullName evidence="5">HAD-like domain-containing protein</fullName>
    </submittedName>
</protein>
<dbReference type="Proteomes" id="UP000193411">
    <property type="component" value="Unassembled WGS sequence"/>
</dbReference>
<evidence type="ECO:0000256" key="4">
    <source>
        <dbReference type="SAM" id="MobiDB-lite"/>
    </source>
</evidence>
<feature type="region of interest" description="Disordered" evidence="4">
    <location>
        <begin position="297"/>
        <end position="317"/>
    </location>
</feature>
<organism evidence="5 6">
    <name type="scientific">Catenaria anguillulae PL171</name>
    <dbReference type="NCBI Taxonomy" id="765915"/>
    <lineage>
        <taxon>Eukaryota</taxon>
        <taxon>Fungi</taxon>
        <taxon>Fungi incertae sedis</taxon>
        <taxon>Blastocladiomycota</taxon>
        <taxon>Blastocladiomycetes</taxon>
        <taxon>Blastocladiales</taxon>
        <taxon>Catenariaceae</taxon>
        <taxon>Catenaria</taxon>
    </lineage>
</organism>
<evidence type="ECO:0000313" key="5">
    <source>
        <dbReference type="EMBL" id="ORZ34744.1"/>
    </source>
</evidence>
<evidence type="ECO:0000256" key="3">
    <source>
        <dbReference type="ARBA" id="ARBA00023167"/>
    </source>
</evidence>
<name>A0A1Y2HL90_9FUNG</name>
<reference evidence="5 6" key="1">
    <citation type="submission" date="2016-07" db="EMBL/GenBank/DDBJ databases">
        <title>Pervasive Adenine N6-methylation of Active Genes in Fungi.</title>
        <authorList>
            <consortium name="DOE Joint Genome Institute"/>
            <person name="Mondo S.J."/>
            <person name="Dannebaum R.O."/>
            <person name="Kuo R.C."/>
            <person name="Labutti K."/>
            <person name="Haridas S."/>
            <person name="Kuo A."/>
            <person name="Salamov A."/>
            <person name="Ahrendt S.R."/>
            <person name="Lipzen A."/>
            <person name="Sullivan W."/>
            <person name="Andreopoulos W.B."/>
            <person name="Clum A."/>
            <person name="Lindquist E."/>
            <person name="Daum C."/>
            <person name="Ramamoorthy G.K."/>
            <person name="Gryganskyi A."/>
            <person name="Culley D."/>
            <person name="Magnuson J.K."/>
            <person name="James T.Y."/>
            <person name="O'Malley M.A."/>
            <person name="Stajich J.E."/>
            <person name="Spatafora J.W."/>
            <person name="Visel A."/>
            <person name="Grigoriev I.V."/>
        </authorList>
    </citation>
    <scope>NUCLEOTIDE SEQUENCE [LARGE SCALE GENOMIC DNA]</scope>
    <source>
        <strain evidence="5 6">PL171</strain>
    </source>
</reference>
<evidence type="ECO:0000256" key="1">
    <source>
        <dbReference type="ARBA" id="ARBA00022605"/>
    </source>
</evidence>
<dbReference type="SUPFAM" id="SSF56784">
    <property type="entry name" value="HAD-like"/>
    <property type="match status" value="1"/>
</dbReference>
<dbReference type="GO" id="GO:0000287">
    <property type="term" value="F:magnesium ion binding"/>
    <property type="evidence" value="ECO:0007669"/>
    <property type="project" value="InterPro"/>
</dbReference>
<dbReference type="PANTHER" id="PTHR20371:SF1">
    <property type="entry name" value="ENOLASE-PHOSPHATASE E1"/>
    <property type="match status" value="1"/>
</dbReference>
<dbReference type="InterPro" id="IPR023943">
    <property type="entry name" value="Enolase-ppase_E1"/>
</dbReference>
<dbReference type="GO" id="GO:0043874">
    <property type="term" value="F:acireductone synthase activity"/>
    <property type="evidence" value="ECO:0007669"/>
    <property type="project" value="InterPro"/>
</dbReference>
<dbReference type="CDD" id="cd01629">
    <property type="entry name" value="HAD_EP"/>
    <property type="match status" value="1"/>
</dbReference>
<evidence type="ECO:0000256" key="2">
    <source>
        <dbReference type="ARBA" id="ARBA00022801"/>
    </source>
</evidence>
<keyword evidence="2" id="KW-0378">Hydrolase</keyword>
<sequence>MTSSTPDPSTLPATAVTSAADGFNGLAASTHSTLAPAATQDAGRPLNNLQPYRLVLLDIEGTTTDIAFVHDTLFPYARQHLAPLIRAHLASPPKEQDPQVQSAIDLLHSSGAISDPTDADEILAHLHALMDSDTKSTALKQLQGLLWDKAYKRGDIAAHIYSDVLPMLYYYQALKVPVAIYSSGSIHAQKLLFAYSQFGDLTSLLSGVYFDTTTGPKLVAESYVKIVDALKSRALVQHASDVLFVSDNPNELVAAKHAGVQVVLADRPGNPLVTDDARHEYPVMQVFSQLKRKRVEVDQDMNQQDEEEAAVKKAKTE</sequence>
<dbReference type="Gene3D" id="3.40.50.1000">
    <property type="entry name" value="HAD superfamily/HAD-like"/>
    <property type="match status" value="1"/>
</dbReference>
<dbReference type="EMBL" id="MCFL01000026">
    <property type="protein sequence ID" value="ORZ34744.1"/>
    <property type="molecule type" value="Genomic_DNA"/>
</dbReference>
<gene>
    <name evidence="5" type="ORF">BCR44DRAFT_1435705</name>
</gene>
<dbReference type="InterPro" id="IPR036412">
    <property type="entry name" value="HAD-like_sf"/>
</dbReference>
<dbReference type="SFLD" id="SFLDG01129">
    <property type="entry name" value="C1.5:_HAD__Beta-PGM__Phosphata"/>
    <property type="match status" value="1"/>
</dbReference>
<dbReference type="Pfam" id="PF00702">
    <property type="entry name" value="Hydrolase"/>
    <property type="match status" value="1"/>
</dbReference>
<dbReference type="SFLD" id="SFLDS00003">
    <property type="entry name" value="Haloacid_Dehalogenase"/>
    <property type="match status" value="1"/>
</dbReference>
<accession>A0A1Y2HL90</accession>
<dbReference type="OrthoDB" id="272500at2759"/>
<evidence type="ECO:0000313" key="6">
    <source>
        <dbReference type="Proteomes" id="UP000193411"/>
    </source>
</evidence>